<keyword evidence="3" id="KW-1185">Reference proteome</keyword>
<evidence type="ECO:0000256" key="1">
    <source>
        <dbReference type="SAM" id="SignalP"/>
    </source>
</evidence>
<evidence type="ECO:0000313" key="3">
    <source>
        <dbReference type="Proteomes" id="UP001630969"/>
    </source>
</evidence>
<feature type="chain" id="PRO_5046638665" evidence="1">
    <location>
        <begin position="19"/>
        <end position="108"/>
    </location>
</feature>
<name>A0ABW9GU67_9GAMM</name>
<proteinExistence type="predicted"/>
<feature type="signal peptide" evidence="1">
    <location>
        <begin position="1"/>
        <end position="18"/>
    </location>
</feature>
<keyword evidence="1" id="KW-0732">Signal</keyword>
<organism evidence="2 3">
    <name type="scientific">Aeromonas bivalvium</name>
    <dbReference type="NCBI Taxonomy" id="440079"/>
    <lineage>
        <taxon>Bacteria</taxon>
        <taxon>Pseudomonadati</taxon>
        <taxon>Pseudomonadota</taxon>
        <taxon>Gammaproteobacteria</taxon>
        <taxon>Aeromonadales</taxon>
        <taxon>Aeromonadaceae</taxon>
        <taxon>Aeromonas</taxon>
    </lineage>
</organism>
<dbReference type="Proteomes" id="UP001630969">
    <property type="component" value="Unassembled WGS sequence"/>
</dbReference>
<accession>A0ABW9GU67</accession>
<protein>
    <submittedName>
        <fullName evidence="2">PepSY domain-containing protein</fullName>
    </submittedName>
</protein>
<dbReference type="GeneID" id="97222048"/>
<evidence type="ECO:0000313" key="2">
    <source>
        <dbReference type="EMBL" id="MFM4894690.1"/>
    </source>
</evidence>
<sequence>MNRALGLFALLCSLAAHGEPSEAQLQQAVSEGRVKPFHEVMAAAAHLPGRVLRVDLSEQDGLWLYELRMIDRENSVIKVGYRADTLEMVWLKGHHLEHLFIPPAPVAE</sequence>
<reference evidence="2 3" key="1">
    <citation type="submission" date="2024-09" db="EMBL/GenBank/DDBJ databases">
        <title>Aeromonas strains Genome sequencing and assembly.</title>
        <authorList>
            <person name="Hu X."/>
            <person name="Tang B."/>
        </authorList>
    </citation>
    <scope>NUCLEOTIDE SEQUENCE [LARGE SCALE GENOMIC DNA]</scope>
    <source>
        <strain evidence="2 3">NB23SCDHY001</strain>
    </source>
</reference>
<gene>
    <name evidence="2" type="ORF">ACEUDJ_17730</name>
</gene>
<dbReference type="RefSeq" id="WP_041997890.1">
    <property type="nucleotide sequence ID" value="NZ_CDBT01000035.1"/>
</dbReference>
<comment type="caution">
    <text evidence="2">The sequence shown here is derived from an EMBL/GenBank/DDBJ whole genome shotgun (WGS) entry which is preliminary data.</text>
</comment>
<dbReference type="EMBL" id="JBGXBU010000010">
    <property type="protein sequence ID" value="MFM4894690.1"/>
    <property type="molecule type" value="Genomic_DNA"/>
</dbReference>